<proteinExistence type="predicted"/>
<reference evidence="6 7" key="1">
    <citation type="journal article" date="2015" name="Infect. Genet. Evol.">
        <title>Genomic sequences of six botulinum neurotoxin-producing strains representing three clostridial species illustrate the mobility and diversity of botulinum neurotoxin genes.</title>
        <authorList>
            <person name="Smith T.J."/>
            <person name="Hill K.K."/>
            <person name="Xie G."/>
            <person name="Foley B.T."/>
            <person name="Williamson C.H."/>
            <person name="Foster J.T."/>
            <person name="Johnson S.L."/>
            <person name="Chertkov O."/>
            <person name="Teshima H."/>
            <person name="Gibbons H.S."/>
            <person name="Johnsky L.A."/>
            <person name="Karavis M.A."/>
            <person name="Smith L.A."/>
        </authorList>
    </citation>
    <scope>NUCLEOTIDE SEQUENCE [LARGE SCALE GENOMIC DNA]</scope>
    <source>
        <strain evidence="6">Sullivan</strain>
    </source>
</reference>
<dbReference type="SMART" id="SM00534">
    <property type="entry name" value="MUTSac"/>
    <property type="match status" value="1"/>
</dbReference>
<dbReference type="RefSeq" id="WP_039311274.1">
    <property type="nucleotide sequence ID" value="NZ_CP006905.1"/>
</dbReference>
<dbReference type="PANTHER" id="PTHR11361">
    <property type="entry name" value="DNA MISMATCH REPAIR PROTEIN MUTS FAMILY MEMBER"/>
    <property type="match status" value="1"/>
</dbReference>
<keyword evidence="4" id="KW-0472">Membrane</keyword>
<dbReference type="GO" id="GO:0005524">
    <property type="term" value="F:ATP binding"/>
    <property type="evidence" value="ECO:0007669"/>
    <property type="project" value="UniProtKB-KW"/>
</dbReference>
<dbReference type="InterPro" id="IPR027417">
    <property type="entry name" value="P-loop_NTPase"/>
</dbReference>
<evidence type="ECO:0000313" key="7">
    <source>
        <dbReference type="Proteomes" id="UP000030635"/>
    </source>
</evidence>
<dbReference type="eggNOG" id="COG0249">
    <property type="taxonomic scope" value="Bacteria"/>
</dbReference>
<name>A0A0A7FX42_9CLOT</name>
<keyword evidence="3" id="KW-0238">DNA-binding</keyword>
<dbReference type="GO" id="GO:0006298">
    <property type="term" value="P:mismatch repair"/>
    <property type="evidence" value="ECO:0007669"/>
    <property type="project" value="InterPro"/>
</dbReference>
<accession>A0A0A7FX42</accession>
<dbReference type="Proteomes" id="UP000030635">
    <property type="component" value="Chromosome"/>
</dbReference>
<dbReference type="InterPro" id="IPR045076">
    <property type="entry name" value="MutS"/>
</dbReference>
<evidence type="ECO:0000256" key="3">
    <source>
        <dbReference type="ARBA" id="ARBA00023125"/>
    </source>
</evidence>
<dbReference type="EMBL" id="CP006905">
    <property type="protein sequence ID" value="AIY84153.1"/>
    <property type="molecule type" value="Genomic_DNA"/>
</dbReference>
<evidence type="ECO:0000256" key="2">
    <source>
        <dbReference type="ARBA" id="ARBA00022840"/>
    </source>
</evidence>
<dbReference type="PANTHER" id="PTHR11361:SF152">
    <property type="entry name" value="DNA MISMATCH REPAIR PROTEIN"/>
    <property type="match status" value="1"/>
</dbReference>
<keyword evidence="2" id="KW-0067">ATP-binding</keyword>
<dbReference type="GO" id="GO:0030983">
    <property type="term" value="F:mismatched DNA binding"/>
    <property type="evidence" value="ECO:0007669"/>
    <property type="project" value="InterPro"/>
</dbReference>
<dbReference type="SUPFAM" id="SSF48334">
    <property type="entry name" value="DNA repair protein MutS, domain III"/>
    <property type="match status" value="1"/>
</dbReference>
<evidence type="ECO:0000259" key="5">
    <source>
        <dbReference type="SMART" id="SM00534"/>
    </source>
</evidence>
<dbReference type="Gene3D" id="1.10.1420.10">
    <property type="match status" value="1"/>
</dbReference>
<dbReference type="STRING" id="1561.NPD11_2574"/>
<dbReference type="SUPFAM" id="SSF52540">
    <property type="entry name" value="P-loop containing nucleoside triphosphate hydrolases"/>
    <property type="match status" value="1"/>
</dbReference>
<keyword evidence="4" id="KW-0812">Transmembrane</keyword>
<dbReference type="Pfam" id="PF00488">
    <property type="entry name" value="MutS_V"/>
    <property type="match status" value="1"/>
</dbReference>
<dbReference type="OrthoDB" id="9802448at2"/>
<evidence type="ECO:0000256" key="4">
    <source>
        <dbReference type="SAM" id="Phobius"/>
    </source>
</evidence>
<organism evidence="6 7">
    <name type="scientific">Clostridium baratii str. Sullivan</name>
    <dbReference type="NCBI Taxonomy" id="1415775"/>
    <lineage>
        <taxon>Bacteria</taxon>
        <taxon>Bacillati</taxon>
        <taxon>Bacillota</taxon>
        <taxon>Clostridia</taxon>
        <taxon>Eubacteriales</taxon>
        <taxon>Clostridiaceae</taxon>
        <taxon>Clostridium</taxon>
    </lineage>
</organism>
<dbReference type="KEGG" id="cbv:U729_431"/>
<keyword evidence="7" id="KW-1185">Reference proteome</keyword>
<protein>
    <submittedName>
        <fullName evidence="6">MutS domain V family protein</fullName>
    </submittedName>
</protein>
<dbReference type="GO" id="GO:0140664">
    <property type="term" value="F:ATP-dependent DNA damage sensor activity"/>
    <property type="evidence" value="ECO:0007669"/>
    <property type="project" value="InterPro"/>
</dbReference>
<keyword evidence="1" id="KW-0547">Nucleotide-binding</keyword>
<feature type="transmembrane region" description="Helical" evidence="4">
    <location>
        <begin position="168"/>
        <end position="197"/>
    </location>
</feature>
<dbReference type="Gene3D" id="3.40.50.300">
    <property type="entry name" value="P-loop containing nucleotide triphosphate hydrolases"/>
    <property type="match status" value="1"/>
</dbReference>
<feature type="domain" description="DNA mismatch repair proteins mutS family" evidence="5">
    <location>
        <begin position="356"/>
        <end position="542"/>
    </location>
</feature>
<keyword evidence="4" id="KW-1133">Transmembrane helix</keyword>
<evidence type="ECO:0000313" key="6">
    <source>
        <dbReference type="EMBL" id="AIY84153.1"/>
    </source>
</evidence>
<evidence type="ECO:0000256" key="1">
    <source>
        <dbReference type="ARBA" id="ARBA00022741"/>
    </source>
</evidence>
<gene>
    <name evidence="6" type="ORF">U729_431</name>
</gene>
<dbReference type="InterPro" id="IPR036187">
    <property type="entry name" value="DNA_mismatch_repair_MutS_sf"/>
</dbReference>
<dbReference type="HOGENOM" id="CLU_030717_1_0_9"/>
<dbReference type="GO" id="GO:0005829">
    <property type="term" value="C:cytosol"/>
    <property type="evidence" value="ECO:0007669"/>
    <property type="project" value="TreeGrafter"/>
</dbReference>
<sequence length="553" mass="64926">MLYVYIIIGIILIIVSYIYEYFRKINKIKKDILNSYGKKVDIKKNNTDINYASNYFKNTKDDKKFYIDDITWNDLSMDKFFLSINNTRTSIGDEFLYSIFRNISFNLDKLKCRDDLIEYFRKNSKERFDIQFILGRLGKKENANLSFYFKNPMEVPKNRIILYRTLQLLPLILLILIVFYPPAFFFLIISLVFNMWLQGRLKKYNGYRVDDYMYMIGMANAARKIYSLNLKEVNSKFPNIKENLRNVKNIKNKFIDTTPAAANGEIGIYSEYMKIFFLRDVIKYEKICRTVMENTKDFKEIYKFVGMIDSMIAISSYRDSIKNYCKPAFNESKNLSFTEIYHPFIEEPVTNDGVIDKSILITGSNASGKSTFLKTLALNAITAQSIYTVFAKEYNSNFFRVYSSMALNDSIFKKESYYMVEIKSLKRIIDAINYDIPLLCFVDEILRGTNTIERIAASSEVLKYFSTSNNCICIAATHDIELTHILEGHFDNYHFQEEIKNNDIKFDYKFYKGKATTRNAIKILKLIGYDKNIVKSAEKSAENFMKDGIWRKI</sequence>
<feature type="transmembrane region" description="Helical" evidence="4">
    <location>
        <begin position="6"/>
        <end position="22"/>
    </location>
</feature>
<dbReference type="AlphaFoldDB" id="A0A0A7FX42"/>
<dbReference type="InterPro" id="IPR000432">
    <property type="entry name" value="DNA_mismatch_repair_MutS_C"/>
</dbReference>